<evidence type="ECO:0000313" key="6">
    <source>
        <dbReference type="EMBL" id="KKN83248.1"/>
    </source>
</evidence>
<protein>
    <recommendedName>
        <fullName evidence="5">HTH tetR-type domain-containing protein</fullName>
    </recommendedName>
</protein>
<dbReference type="GO" id="GO:0003700">
    <property type="term" value="F:DNA-binding transcription factor activity"/>
    <property type="evidence" value="ECO:0007669"/>
    <property type="project" value="TreeGrafter"/>
</dbReference>
<dbReference type="Gene3D" id="1.10.357.10">
    <property type="entry name" value="Tetracycline Repressor, domain 2"/>
    <property type="match status" value="1"/>
</dbReference>
<sequence>MGEHIDVTTIAEASDPASHKHDSRREIIEAAAQCFMLKGLDKATMDDIADELGATKGRVYHHFRSKNAIFFAVYRQAMQYCFEAVTPLVSMKKSNVKKLEQMAHAHARVMMDTLPYQRSIRLGVEVYLRGSTTEAERGVLRELITLRNDYENLYREVLRAGVAEGELAVPSIEIASRALMGALNGLVDWYRIRPDQSEAERDALARALAYAVVHGPTA</sequence>
<dbReference type="InterPro" id="IPR036271">
    <property type="entry name" value="Tet_transcr_reg_TetR-rel_C_sf"/>
</dbReference>
<comment type="caution">
    <text evidence="6">The sequence shown here is derived from an EMBL/GenBank/DDBJ whole genome shotgun (WGS) entry which is preliminary data.</text>
</comment>
<dbReference type="Gene3D" id="1.10.10.60">
    <property type="entry name" value="Homeodomain-like"/>
    <property type="match status" value="1"/>
</dbReference>
<reference evidence="6" key="1">
    <citation type="journal article" date="2015" name="Nature">
        <title>Complex archaea that bridge the gap between prokaryotes and eukaryotes.</title>
        <authorList>
            <person name="Spang A."/>
            <person name="Saw J.H."/>
            <person name="Jorgensen S.L."/>
            <person name="Zaremba-Niedzwiedzka K."/>
            <person name="Martijn J."/>
            <person name="Lind A.E."/>
            <person name="van Eijk R."/>
            <person name="Schleper C."/>
            <person name="Guy L."/>
            <person name="Ettema T.J."/>
        </authorList>
    </citation>
    <scope>NUCLEOTIDE SEQUENCE</scope>
</reference>
<dbReference type="InterPro" id="IPR050109">
    <property type="entry name" value="HTH-type_TetR-like_transc_reg"/>
</dbReference>
<gene>
    <name evidence="6" type="ORF">LCGC14_0301210</name>
</gene>
<feature type="domain" description="HTH tetR-type" evidence="5">
    <location>
        <begin position="21"/>
        <end position="81"/>
    </location>
</feature>
<dbReference type="SUPFAM" id="SSF46689">
    <property type="entry name" value="Homeodomain-like"/>
    <property type="match status" value="1"/>
</dbReference>
<dbReference type="SUPFAM" id="SSF48498">
    <property type="entry name" value="Tetracyclin repressor-like, C-terminal domain"/>
    <property type="match status" value="1"/>
</dbReference>
<dbReference type="Pfam" id="PF00440">
    <property type="entry name" value="TetR_N"/>
    <property type="match status" value="1"/>
</dbReference>
<dbReference type="PROSITE" id="PS50977">
    <property type="entry name" value="HTH_TETR_2"/>
    <property type="match status" value="1"/>
</dbReference>
<accession>A0A0F9WW91</accession>
<evidence type="ECO:0000256" key="4">
    <source>
        <dbReference type="SAM" id="MobiDB-lite"/>
    </source>
</evidence>
<dbReference type="AlphaFoldDB" id="A0A0F9WW91"/>
<evidence type="ECO:0000256" key="1">
    <source>
        <dbReference type="ARBA" id="ARBA00023015"/>
    </source>
</evidence>
<keyword evidence="1" id="KW-0805">Transcription regulation</keyword>
<evidence type="ECO:0000256" key="3">
    <source>
        <dbReference type="ARBA" id="ARBA00023163"/>
    </source>
</evidence>
<dbReference type="PANTHER" id="PTHR30055:SF234">
    <property type="entry name" value="HTH-TYPE TRANSCRIPTIONAL REGULATOR BETI"/>
    <property type="match status" value="1"/>
</dbReference>
<proteinExistence type="predicted"/>
<dbReference type="Pfam" id="PF17932">
    <property type="entry name" value="TetR_C_24"/>
    <property type="match status" value="1"/>
</dbReference>
<dbReference type="InterPro" id="IPR009057">
    <property type="entry name" value="Homeodomain-like_sf"/>
</dbReference>
<dbReference type="InterPro" id="IPR041490">
    <property type="entry name" value="KstR2_TetR_C"/>
</dbReference>
<organism evidence="6">
    <name type="scientific">marine sediment metagenome</name>
    <dbReference type="NCBI Taxonomy" id="412755"/>
    <lineage>
        <taxon>unclassified sequences</taxon>
        <taxon>metagenomes</taxon>
        <taxon>ecological metagenomes</taxon>
    </lineage>
</organism>
<dbReference type="PRINTS" id="PR00455">
    <property type="entry name" value="HTHTETR"/>
</dbReference>
<dbReference type="GO" id="GO:0000976">
    <property type="term" value="F:transcription cis-regulatory region binding"/>
    <property type="evidence" value="ECO:0007669"/>
    <property type="project" value="TreeGrafter"/>
</dbReference>
<dbReference type="InterPro" id="IPR001647">
    <property type="entry name" value="HTH_TetR"/>
</dbReference>
<dbReference type="EMBL" id="LAZR01000188">
    <property type="protein sequence ID" value="KKN83248.1"/>
    <property type="molecule type" value="Genomic_DNA"/>
</dbReference>
<evidence type="ECO:0000259" key="5">
    <source>
        <dbReference type="PROSITE" id="PS50977"/>
    </source>
</evidence>
<feature type="region of interest" description="Disordered" evidence="4">
    <location>
        <begin position="1"/>
        <end position="22"/>
    </location>
</feature>
<dbReference type="InterPro" id="IPR023772">
    <property type="entry name" value="DNA-bd_HTH_TetR-type_CS"/>
</dbReference>
<name>A0A0F9WW91_9ZZZZ</name>
<keyword evidence="3" id="KW-0804">Transcription</keyword>
<keyword evidence="2" id="KW-0238">DNA-binding</keyword>
<dbReference type="PANTHER" id="PTHR30055">
    <property type="entry name" value="HTH-TYPE TRANSCRIPTIONAL REGULATOR RUTR"/>
    <property type="match status" value="1"/>
</dbReference>
<dbReference type="PROSITE" id="PS01081">
    <property type="entry name" value="HTH_TETR_1"/>
    <property type="match status" value="1"/>
</dbReference>
<evidence type="ECO:0000256" key="2">
    <source>
        <dbReference type="ARBA" id="ARBA00023125"/>
    </source>
</evidence>